<accession>A0A813HRQ3</accession>
<proteinExistence type="predicted"/>
<reference evidence="1" key="1">
    <citation type="submission" date="2021-02" db="EMBL/GenBank/DDBJ databases">
        <authorList>
            <person name="Dougan E. K."/>
            <person name="Rhodes N."/>
            <person name="Thang M."/>
            <person name="Chan C."/>
        </authorList>
    </citation>
    <scope>NUCLEOTIDE SEQUENCE</scope>
</reference>
<protein>
    <submittedName>
        <fullName evidence="1">Uncharacterized protein</fullName>
    </submittedName>
</protein>
<dbReference type="EMBL" id="CAJNNW010001655">
    <property type="protein sequence ID" value="CAE8640177.1"/>
    <property type="molecule type" value="Genomic_DNA"/>
</dbReference>
<comment type="caution">
    <text evidence="1">The sequence shown here is derived from an EMBL/GenBank/DDBJ whole genome shotgun (WGS) entry which is preliminary data.</text>
</comment>
<dbReference type="Proteomes" id="UP000626109">
    <property type="component" value="Unassembled WGS sequence"/>
</dbReference>
<evidence type="ECO:0000313" key="1">
    <source>
        <dbReference type="EMBL" id="CAE8640177.1"/>
    </source>
</evidence>
<name>A0A813HRQ3_POLGL</name>
<dbReference type="AlphaFoldDB" id="A0A813HRQ3"/>
<organism evidence="1 2">
    <name type="scientific">Polarella glacialis</name>
    <name type="common">Dinoflagellate</name>
    <dbReference type="NCBI Taxonomy" id="89957"/>
    <lineage>
        <taxon>Eukaryota</taxon>
        <taxon>Sar</taxon>
        <taxon>Alveolata</taxon>
        <taxon>Dinophyceae</taxon>
        <taxon>Suessiales</taxon>
        <taxon>Suessiaceae</taxon>
        <taxon>Polarella</taxon>
    </lineage>
</organism>
<evidence type="ECO:0000313" key="2">
    <source>
        <dbReference type="Proteomes" id="UP000626109"/>
    </source>
</evidence>
<sequence length="99" mass="10912">MALVLVPSLPVQARGFVEELLHLQGHDAREGFVTRWRLLAKAPSEGGLDSDTVWQTPAGARAILLTEMLPPGRTACRTTPTPNRWSGPLAEEVTWRQKV</sequence>
<gene>
    <name evidence="1" type="ORF">PGLA2088_LOCUS2058</name>
</gene>